<dbReference type="PANTHER" id="PTHR34297:SF2">
    <property type="entry name" value="ASP23_GLS24 FAMILY ENVELOPE STRESS RESPONSE PROTEIN"/>
    <property type="match status" value="1"/>
</dbReference>
<evidence type="ECO:0000313" key="3">
    <source>
        <dbReference type="Proteomes" id="UP000824145"/>
    </source>
</evidence>
<accession>A0A9D1SJW4</accession>
<protein>
    <submittedName>
        <fullName evidence="2">Asp23/Gls24 family envelope stress response protein</fullName>
    </submittedName>
</protein>
<sequence>MAVKTSNIYGKITISDTSVAKIAHYSAIDCYGISDLVSRRFTDSLVELFNKSSAAKGVKVETVNNKINIDLYVILKDGININAVKDSVAATVKYNVETFTGMRVNTINVNVVGVRV</sequence>
<dbReference type="EMBL" id="DVNJ01000031">
    <property type="protein sequence ID" value="HIU63199.1"/>
    <property type="molecule type" value="Genomic_DNA"/>
</dbReference>
<comment type="caution">
    <text evidence="2">The sequence shown here is derived from an EMBL/GenBank/DDBJ whole genome shotgun (WGS) entry which is preliminary data.</text>
</comment>
<gene>
    <name evidence="2" type="ORF">IAB07_05490</name>
</gene>
<proteinExistence type="inferred from homology"/>
<dbReference type="PANTHER" id="PTHR34297">
    <property type="entry name" value="HYPOTHETICAL CYTOSOLIC PROTEIN-RELATED"/>
    <property type="match status" value="1"/>
</dbReference>
<comment type="similarity">
    <text evidence="1">Belongs to the asp23 family.</text>
</comment>
<dbReference type="Pfam" id="PF03780">
    <property type="entry name" value="Asp23"/>
    <property type="match status" value="1"/>
</dbReference>
<name>A0A9D1SJW4_9FIRM</name>
<reference evidence="2" key="2">
    <citation type="journal article" date="2021" name="PeerJ">
        <title>Extensive microbial diversity within the chicken gut microbiome revealed by metagenomics and culture.</title>
        <authorList>
            <person name="Gilroy R."/>
            <person name="Ravi A."/>
            <person name="Getino M."/>
            <person name="Pursley I."/>
            <person name="Horton D.L."/>
            <person name="Alikhan N.F."/>
            <person name="Baker D."/>
            <person name="Gharbi K."/>
            <person name="Hall N."/>
            <person name="Watson M."/>
            <person name="Adriaenssens E.M."/>
            <person name="Foster-Nyarko E."/>
            <person name="Jarju S."/>
            <person name="Secka A."/>
            <person name="Antonio M."/>
            <person name="Oren A."/>
            <person name="Chaudhuri R.R."/>
            <person name="La Ragione R."/>
            <person name="Hildebrand F."/>
            <person name="Pallen M.J."/>
        </authorList>
    </citation>
    <scope>NUCLEOTIDE SEQUENCE</scope>
    <source>
        <strain evidence="2">9366</strain>
    </source>
</reference>
<dbReference type="InterPro" id="IPR005531">
    <property type="entry name" value="Asp23"/>
</dbReference>
<reference evidence="2" key="1">
    <citation type="submission" date="2020-10" db="EMBL/GenBank/DDBJ databases">
        <authorList>
            <person name="Gilroy R."/>
        </authorList>
    </citation>
    <scope>NUCLEOTIDE SEQUENCE</scope>
    <source>
        <strain evidence="2">9366</strain>
    </source>
</reference>
<evidence type="ECO:0000313" key="2">
    <source>
        <dbReference type="EMBL" id="HIU63199.1"/>
    </source>
</evidence>
<organism evidence="2 3">
    <name type="scientific">Candidatus Caccalectryoclostridium excrementigallinarum</name>
    <dbReference type="NCBI Taxonomy" id="2840710"/>
    <lineage>
        <taxon>Bacteria</taxon>
        <taxon>Bacillati</taxon>
        <taxon>Bacillota</taxon>
        <taxon>Clostridia</taxon>
        <taxon>Christensenellales</taxon>
        <taxon>Christensenellaceae</taxon>
        <taxon>Christensenellaceae incertae sedis</taxon>
        <taxon>Candidatus Caccalectryoclostridium</taxon>
    </lineage>
</organism>
<evidence type="ECO:0000256" key="1">
    <source>
        <dbReference type="ARBA" id="ARBA00005721"/>
    </source>
</evidence>
<dbReference type="AlphaFoldDB" id="A0A9D1SJW4"/>
<dbReference type="Proteomes" id="UP000824145">
    <property type="component" value="Unassembled WGS sequence"/>
</dbReference>